<dbReference type="PANTHER" id="PTHR12231">
    <property type="entry name" value="CTX-RELATED TYPE I TRANSMEMBRANE PROTEIN"/>
    <property type="match status" value="1"/>
</dbReference>
<keyword evidence="6" id="KW-1185">Reference proteome</keyword>
<dbReference type="InterPro" id="IPR051170">
    <property type="entry name" value="Neural/epithelial_adhesion"/>
</dbReference>
<name>A0A8K0D398_IGNLU</name>
<dbReference type="Gene3D" id="2.60.40.10">
    <property type="entry name" value="Immunoglobulins"/>
    <property type="match status" value="1"/>
</dbReference>
<evidence type="ECO:0000259" key="4">
    <source>
        <dbReference type="PROSITE" id="PS50835"/>
    </source>
</evidence>
<comment type="caution">
    <text evidence="5">The sequence shown here is derived from an EMBL/GenBank/DDBJ whole genome shotgun (WGS) entry which is preliminary data.</text>
</comment>
<dbReference type="InterPro" id="IPR007110">
    <property type="entry name" value="Ig-like_dom"/>
</dbReference>
<evidence type="ECO:0000313" key="5">
    <source>
        <dbReference type="EMBL" id="KAF2896256.1"/>
    </source>
</evidence>
<keyword evidence="2" id="KW-1015">Disulfide bond</keyword>
<proteinExistence type="predicted"/>
<evidence type="ECO:0000256" key="3">
    <source>
        <dbReference type="ARBA" id="ARBA00023319"/>
    </source>
</evidence>
<keyword evidence="3" id="KW-0393">Immunoglobulin domain</keyword>
<accession>A0A8K0D398</accession>
<dbReference type="OrthoDB" id="10012075at2759"/>
<dbReference type="InterPro" id="IPR036179">
    <property type="entry name" value="Ig-like_dom_sf"/>
</dbReference>
<evidence type="ECO:0000313" key="6">
    <source>
        <dbReference type="Proteomes" id="UP000801492"/>
    </source>
</evidence>
<dbReference type="GO" id="GO:0043005">
    <property type="term" value="C:neuron projection"/>
    <property type="evidence" value="ECO:0007669"/>
    <property type="project" value="TreeGrafter"/>
</dbReference>
<dbReference type="InterPro" id="IPR013783">
    <property type="entry name" value="Ig-like_fold"/>
</dbReference>
<dbReference type="SUPFAM" id="SSF48726">
    <property type="entry name" value="Immunoglobulin"/>
    <property type="match status" value="1"/>
</dbReference>
<reference evidence="5" key="1">
    <citation type="submission" date="2019-08" db="EMBL/GenBank/DDBJ databases">
        <title>The genome of the North American firefly Photinus pyralis.</title>
        <authorList>
            <consortium name="Photinus pyralis genome working group"/>
            <person name="Fallon T.R."/>
            <person name="Sander Lower S.E."/>
            <person name="Weng J.-K."/>
        </authorList>
    </citation>
    <scope>NUCLEOTIDE SEQUENCE</scope>
    <source>
        <strain evidence="5">TRF0915ILg1</strain>
        <tissue evidence="5">Whole body</tissue>
    </source>
</reference>
<evidence type="ECO:0000256" key="1">
    <source>
        <dbReference type="ARBA" id="ARBA00022737"/>
    </source>
</evidence>
<dbReference type="Pfam" id="PF13927">
    <property type="entry name" value="Ig_3"/>
    <property type="match status" value="1"/>
</dbReference>
<feature type="domain" description="Ig-like" evidence="4">
    <location>
        <begin position="9"/>
        <end position="97"/>
    </location>
</feature>
<dbReference type="PANTHER" id="PTHR12231:SF271">
    <property type="entry name" value="DPR-INTERACTING PROTEIN GAMMA"/>
    <property type="match status" value="1"/>
</dbReference>
<dbReference type="AlphaFoldDB" id="A0A8K0D398"/>
<protein>
    <recommendedName>
        <fullName evidence="4">Ig-like domain-containing protein</fullName>
    </recommendedName>
</protein>
<evidence type="ECO:0000256" key="2">
    <source>
        <dbReference type="ARBA" id="ARBA00023157"/>
    </source>
</evidence>
<dbReference type="Proteomes" id="UP000801492">
    <property type="component" value="Unassembled WGS sequence"/>
</dbReference>
<gene>
    <name evidence="5" type="ORF">ILUMI_09920</name>
</gene>
<dbReference type="EMBL" id="VTPC01005233">
    <property type="protein sequence ID" value="KAF2896256.1"/>
    <property type="molecule type" value="Genomic_DNA"/>
</dbReference>
<organism evidence="5 6">
    <name type="scientific">Ignelater luminosus</name>
    <name type="common">Cucubano</name>
    <name type="synonym">Pyrophorus luminosus</name>
    <dbReference type="NCBI Taxonomy" id="2038154"/>
    <lineage>
        <taxon>Eukaryota</taxon>
        <taxon>Metazoa</taxon>
        <taxon>Ecdysozoa</taxon>
        <taxon>Arthropoda</taxon>
        <taxon>Hexapoda</taxon>
        <taxon>Insecta</taxon>
        <taxon>Pterygota</taxon>
        <taxon>Neoptera</taxon>
        <taxon>Endopterygota</taxon>
        <taxon>Coleoptera</taxon>
        <taxon>Polyphaga</taxon>
        <taxon>Elateriformia</taxon>
        <taxon>Elateroidea</taxon>
        <taxon>Elateridae</taxon>
        <taxon>Agrypninae</taxon>
        <taxon>Pyrophorini</taxon>
        <taxon>Ignelater</taxon>
    </lineage>
</organism>
<keyword evidence="1" id="KW-0677">Repeat</keyword>
<sequence>MIFAETVPPDIVNDDTSGDLSVLEGENATLWCRATGHPPPRIAWKREDTQPIILRKGAKELVKGIYINNFVEKLGHVKLYLENNQSCREETRTDIEP</sequence>
<dbReference type="PROSITE" id="PS50835">
    <property type="entry name" value="IG_LIKE"/>
    <property type="match status" value="1"/>
</dbReference>